<dbReference type="OrthoDB" id="9796486at2"/>
<dbReference type="SUPFAM" id="SSF52343">
    <property type="entry name" value="Ferredoxin reductase-like, C-terminal NADP-linked domain"/>
    <property type="match status" value="1"/>
</dbReference>
<reference evidence="10 11" key="1">
    <citation type="submission" date="2016-04" db="EMBL/GenBank/DDBJ databases">
        <title>First whole genome shotgun sequence of the bacterium Enteractinococcus sp. strain UASWS1574.</title>
        <authorList>
            <person name="Crovadore J."/>
            <person name="Chablais R."/>
            <person name="Lefort F."/>
        </authorList>
    </citation>
    <scope>NUCLEOTIDE SEQUENCE [LARGE SCALE GENOMIC DNA]</scope>
    <source>
        <strain evidence="10 11">UASWS1574</strain>
    </source>
</reference>
<evidence type="ECO:0000259" key="8">
    <source>
        <dbReference type="PROSITE" id="PS51379"/>
    </source>
</evidence>
<keyword evidence="10" id="KW-0223">Dioxygenase</keyword>
<keyword evidence="6" id="KW-0804">Transcription</keyword>
<dbReference type="InterPro" id="IPR011711">
    <property type="entry name" value="GntR_C"/>
</dbReference>
<dbReference type="Pfam" id="PF07729">
    <property type="entry name" value="FCD"/>
    <property type="match status" value="1"/>
</dbReference>
<dbReference type="InterPro" id="IPR050415">
    <property type="entry name" value="MRET"/>
</dbReference>
<dbReference type="InterPro" id="IPR047683">
    <property type="entry name" value="BenC-like_FAD_NAD-bd"/>
</dbReference>
<evidence type="ECO:0000313" key="10">
    <source>
        <dbReference type="EMBL" id="OAV61255.1"/>
    </source>
</evidence>
<keyword evidence="11" id="KW-1185">Reference proteome</keyword>
<dbReference type="InterPro" id="IPR006058">
    <property type="entry name" value="2Fe2S_fd_BS"/>
</dbReference>
<evidence type="ECO:0000256" key="2">
    <source>
        <dbReference type="ARBA" id="ARBA00022714"/>
    </source>
</evidence>
<dbReference type="Gene3D" id="2.40.30.10">
    <property type="entry name" value="Translation factors"/>
    <property type="match status" value="1"/>
</dbReference>
<keyword evidence="4" id="KW-0805">Transcription regulation</keyword>
<evidence type="ECO:0000256" key="3">
    <source>
        <dbReference type="ARBA" id="ARBA00023014"/>
    </source>
</evidence>
<comment type="caution">
    <text evidence="10">The sequence shown here is derived from an EMBL/GenBank/DDBJ whole genome shotgun (WGS) entry which is preliminary data.</text>
</comment>
<sequence>MTSNEVALAFEDGVTRMIRVGRFETIMDAAYKARINIPSDCRDGACGTCKSLCISGEFDPGDFIDDAMTEDELDRGYLLTCQAEPETDMVIEVPGTSEMAKTSAAQFQATITELIHHSDSTVSFSLDVQDRDDLAFLPGQYMNVQVPGTDQQRSYSFSSGTKDDHASFMVRITPEGAMSTYLAQRAKVGDELTMTGPFGSFFLRAPQRRMLLLAGGTGLAPILSMLEKMVTDNVTQPAHLIYGVTNDIDVVGRDLLDAYVEKLPNFSYTYCVSSPETTHENTGYVTAYIQNEHLDDGDVDVYLCGPPAMVNAVEGWFTDERITPANFYFERFAPKATTDGDEETGAPVSTQVLAEAGEQISAAQAVSTIETGRLSFRTEDSMAHLDARMGLELAVSELMIGNLSAEQLKRFRRLAEQIQEHLSAAGDAVVDVDGFIRSNDAFHEYLFSLCDNPTFFDSYRRLDVSAQMGEALADSCWLAPEITQEHFDLVDALEREDLAAVRQIILSHNDFCRHTMRTAIEQEVAA</sequence>
<organism evidence="10 11">
    <name type="scientific">Enteractinococcus helveticum</name>
    <dbReference type="NCBI Taxonomy" id="1837282"/>
    <lineage>
        <taxon>Bacteria</taxon>
        <taxon>Bacillati</taxon>
        <taxon>Actinomycetota</taxon>
        <taxon>Actinomycetes</taxon>
        <taxon>Micrococcales</taxon>
        <taxon>Micrococcaceae</taxon>
    </lineage>
</organism>
<dbReference type="GO" id="GO:0051213">
    <property type="term" value="F:dioxygenase activity"/>
    <property type="evidence" value="ECO:0007669"/>
    <property type="project" value="UniProtKB-KW"/>
</dbReference>
<evidence type="ECO:0000259" key="7">
    <source>
        <dbReference type="PROSITE" id="PS51085"/>
    </source>
</evidence>
<dbReference type="InterPro" id="IPR039261">
    <property type="entry name" value="FNR_nucleotide-bd"/>
</dbReference>
<dbReference type="PRINTS" id="PR00410">
    <property type="entry name" value="PHEHYDRXLASE"/>
</dbReference>
<dbReference type="SUPFAM" id="SSF54292">
    <property type="entry name" value="2Fe-2S ferredoxin-like"/>
    <property type="match status" value="1"/>
</dbReference>
<protein>
    <submittedName>
        <fullName evidence="10">Benzene 1,2-dioxygenase</fullName>
    </submittedName>
</protein>
<dbReference type="PROSITE" id="PS51085">
    <property type="entry name" value="2FE2S_FER_2"/>
    <property type="match status" value="1"/>
</dbReference>
<evidence type="ECO:0000313" key="11">
    <source>
        <dbReference type="Proteomes" id="UP000078292"/>
    </source>
</evidence>
<gene>
    <name evidence="10" type="ORF">A6F49_09830</name>
</gene>
<feature type="domain" description="4Fe-4S ferredoxin-type" evidence="8">
    <location>
        <begin position="31"/>
        <end position="63"/>
    </location>
</feature>
<dbReference type="CDD" id="cd06209">
    <property type="entry name" value="BenDO_FAD_NAD"/>
    <property type="match status" value="1"/>
</dbReference>
<dbReference type="PROSITE" id="PS51379">
    <property type="entry name" value="4FE4S_FER_2"/>
    <property type="match status" value="1"/>
</dbReference>
<comment type="cofactor">
    <cofactor evidence="1">
        <name>FAD</name>
        <dbReference type="ChEBI" id="CHEBI:57692"/>
    </cofactor>
</comment>
<dbReference type="InterPro" id="IPR012675">
    <property type="entry name" value="Beta-grasp_dom_sf"/>
</dbReference>
<feature type="domain" description="FAD-binding FR-type" evidence="9">
    <location>
        <begin position="104"/>
        <end position="204"/>
    </location>
</feature>
<keyword evidence="2" id="KW-0479">Metal-binding</keyword>
<evidence type="ECO:0000259" key="9">
    <source>
        <dbReference type="PROSITE" id="PS51384"/>
    </source>
</evidence>
<dbReference type="Pfam" id="PF00111">
    <property type="entry name" value="Fer2"/>
    <property type="match status" value="1"/>
</dbReference>
<dbReference type="PROSITE" id="PS00197">
    <property type="entry name" value="2FE2S_FER_1"/>
    <property type="match status" value="1"/>
</dbReference>
<accession>A0A1B7M073</accession>
<dbReference type="SUPFAM" id="SSF48008">
    <property type="entry name" value="GntR ligand-binding domain-like"/>
    <property type="match status" value="1"/>
</dbReference>
<dbReference type="AlphaFoldDB" id="A0A1B7M073"/>
<dbReference type="Proteomes" id="UP000078292">
    <property type="component" value="Unassembled WGS sequence"/>
</dbReference>
<keyword evidence="2" id="KW-0408">Iron</keyword>
<evidence type="ECO:0000256" key="1">
    <source>
        <dbReference type="ARBA" id="ARBA00001974"/>
    </source>
</evidence>
<dbReference type="Gene3D" id="3.10.20.30">
    <property type="match status" value="1"/>
</dbReference>
<dbReference type="InterPro" id="IPR008920">
    <property type="entry name" value="TF_FadR/GntR_C"/>
</dbReference>
<dbReference type="Gene3D" id="3.40.50.80">
    <property type="entry name" value="Nucleotide-binding domain of ferredoxin-NADP reductase (FNR) module"/>
    <property type="match status" value="1"/>
</dbReference>
<evidence type="ECO:0000256" key="4">
    <source>
        <dbReference type="ARBA" id="ARBA00023015"/>
    </source>
</evidence>
<dbReference type="InterPro" id="IPR036010">
    <property type="entry name" value="2Fe-2S_ferredoxin-like_sf"/>
</dbReference>
<dbReference type="STRING" id="1837282.A6F49_09830"/>
<dbReference type="PANTHER" id="PTHR47354:SF5">
    <property type="entry name" value="PROTEIN RFBI"/>
    <property type="match status" value="1"/>
</dbReference>
<dbReference type="InterPro" id="IPR008333">
    <property type="entry name" value="Cbr1-like_FAD-bd_dom"/>
</dbReference>
<dbReference type="InterPro" id="IPR017927">
    <property type="entry name" value="FAD-bd_FR_type"/>
</dbReference>
<dbReference type="PANTHER" id="PTHR47354">
    <property type="entry name" value="NADH OXIDOREDUCTASE HCR"/>
    <property type="match status" value="1"/>
</dbReference>
<dbReference type="InterPro" id="IPR001041">
    <property type="entry name" value="2Fe-2S_ferredoxin-type"/>
</dbReference>
<keyword evidence="10" id="KW-0560">Oxidoreductase</keyword>
<keyword evidence="5" id="KW-0238">DNA-binding</keyword>
<keyword evidence="3" id="KW-0411">Iron-sulfur</keyword>
<keyword evidence="2" id="KW-0001">2Fe-2S</keyword>
<dbReference type="SMART" id="SM00895">
    <property type="entry name" value="FCD"/>
    <property type="match status" value="1"/>
</dbReference>
<evidence type="ECO:0000256" key="5">
    <source>
        <dbReference type="ARBA" id="ARBA00023125"/>
    </source>
</evidence>
<evidence type="ECO:0000256" key="6">
    <source>
        <dbReference type="ARBA" id="ARBA00023163"/>
    </source>
</evidence>
<dbReference type="SUPFAM" id="SSF63380">
    <property type="entry name" value="Riboflavin synthase domain-like"/>
    <property type="match status" value="1"/>
</dbReference>
<dbReference type="NCBIfam" id="NF040810">
    <property type="entry name" value="BenC"/>
    <property type="match status" value="1"/>
</dbReference>
<feature type="domain" description="2Fe-2S ferredoxin-type" evidence="7">
    <location>
        <begin position="4"/>
        <end position="97"/>
    </location>
</feature>
<dbReference type="InterPro" id="IPR017896">
    <property type="entry name" value="4Fe4S_Fe-S-bd"/>
</dbReference>
<dbReference type="GO" id="GO:0003677">
    <property type="term" value="F:DNA binding"/>
    <property type="evidence" value="ECO:0007669"/>
    <property type="project" value="UniProtKB-KW"/>
</dbReference>
<dbReference type="RefSeq" id="WP_043057708.1">
    <property type="nucleotide sequence ID" value="NZ_LXEY01000017.1"/>
</dbReference>
<dbReference type="Gene3D" id="1.20.120.530">
    <property type="entry name" value="GntR ligand-binding domain-like"/>
    <property type="match status" value="1"/>
</dbReference>
<dbReference type="Pfam" id="PF00175">
    <property type="entry name" value="NAD_binding_1"/>
    <property type="match status" value="1"/>
</dbReference>
<dbReference type="PROSITE" id="PS51384">
    <property type="entry name" value="FAD_FR"/>
    <property type="match status" value="1"/>
</dbReference>
<dbReference type="EMBL" id="LXEY01000017">
    <property type="protein sequence ID" value="OAV61255.1"/>
    <property type="molecule type" value="Genomic_DNA"/>
</dbReference>
<dbReference type="InterPro" id="IPR017938">
    <property type="entry name" value="Riboflavin_synthase-like_b-brl"/>
</dbReference>
<dbReference type="Pfam" id="PF00970">
    <property type="entry name" value="FAD_binding_6"/>
    <property type="match status" value="1"/>
</dbReference>
<dbReference type="CDD" id="cd00207">
    <property type="entry name" value="fer2"/>
    <property type="match status" value="1"/>
</dbReference>
<name>A0A1B7M073_9MICC</name>
<dbReference type="GO" id="GO:0051537">
    <property type="term" value="F:2 iron, 2 sulfur cluster binding"/>
    <property type="evidence" value="ECO:0007669"/>
    <property type="project" value="UniProtKB-KW"/>
</dbReference>
<dbReference type="InterPro" id="IPR001433">
    <property type="entry name" value="OxRdtase_FAD/NAD-bd"/>
</dbReference>
<proteinExistence type="predicted"/>